<feature type="region of interest" description="Disordered" evidence="1">
    <location>
        <begin position="74"/>
        <end position="160"/>
    </location>
</feature>
<feature type="compositionally biased region" description="Basic and acidic residues" evidence="1">
    <location>
        <begin position="423"/>
        <end position="435"/>
    </location>
</feature>
<dbReference type="Proteomes" id="UP001190700">
    <property type="component" value="Unassembled WGS sequence"/>
</dbReference>
<keyword evidence="3" id="KW-1185">Reference proteome</keyword>
<evidence type="ECO:0000313" key="3">
    <source>
        <dbReference type="Proteomes" id="UP001190700"/>
    </source>
</evidence>
<proteinExistence type="predicted"/>
<feature type="region of interest" description="Disordered" evidence="1">
    <location>
        <begin position="276"/>
        <end position="297"/>
    </location>
</feature>
<gene>
    <name evidence="2" type="ORF">CYMTET_45298</name>
</gene>
<feature type="region of interest" description="Disordered" evidence="1">
    <location>
        <begin position="334"/>
        <end position="372"/>
    </location>
</feature>
<evidence type="ECO:0000313" key="2">
    <source>
        <dbReference type="EMBL" id="KAK3245115.1"/>
    </source>
</evidence>
<organism evidence="2 3">
    <name type="scientific">Cymbomonas tetramitiformis</name>
    <dbReference type="NCBI Taxonomy" id="36881"/>
    <lineage>
        <taxon>Eukaryota</taxon>
        <taxon>Viridiplantae</taxon>
        <taxon>Chlorophyta</taxon>
        <taxon>Pyramimonadophyceae</taxon>
        <taxon>Pyramimonadales</taxon>
        <taxon>Pyramimonadaceae</taxon>
        <taxon>Cymbomonas</taxon>
    </lineage>
</organism>
<name>A0AAE0C0B1_9CHLO</name>
<evidence type="ECO:0000256" key="1">
    <source>
        <dbReference type="SAM" id="MobiDB-lite"/>
    </source>
</evidence>
<sequence>MQFCFLLFPVDFESLFVSSYVEIEYAPKGSRVSRHVKVKSLIVEPTARNEEPVPAVPTALDSTENAAATLNTDVTAPATHVEMVVAPKKPGTRQGAHKKDEAKSKKTGKSNMKASRKNSDPEAQERKRKASAAPEGQPSDPKHHHGTPPPKGATAASATHDVAPATHEVVPAARTRARSIAMSCGDEAEKLAQEVVAGIAFESNPLAVAGTAAVTAAATAPKVSGREAAETRPARTRARSIAMSCGDEAEKLAQEVIAGIAFESNPLAAATTAAATTAATTAPKAAEKRPARTRARSIAMSCDDEAEKLAQEVVAGIAYESNPLAAAATAASTAAATAPKAQRKKKAEKKAGGKNKVEAQTKADTTAEVARPARTRARSIAMSCGEEAEKLAQEVVAGIAFESNPLAAMATAAATAPKAQSNKKNESKKKSDDKKKSARKKKADTTTAAVPAGRTRARSIAMSSGEEAEKLAQEVVAGIAYESNPLVAAVTALPEASVPTANDSPPVTGRARGKSLLMSLEPSGAPPITVWKEGPAKNAGTASSPSTTSVENPLLQIGEPDEANPWTPPIIERRRSLAMSVGKELTCLFFQNTSRSIDWTPASAHLAVQVHPRVCMSGGEG</sequence>
<feature type="region of interest" description="Disordered" evidence="1">
    <location>
        <begin position="527"/>
        <end position="551"/>
    </location>
</feature>
<accession>A0AAE0C0B1</accession>
<feature type="region of interest" description="Disordered" evidence="1">
    <location>
        <begin position="412"/>
        <end position="452"/>
    </location>
</feature>
<feature type="compositionally biased region" description="Basic and acidic residues" evidence="1">
    <location>
        <begin position="349"/>
        <end position="361"/>
    </location>
</feature>
<dbReference type="AlphaFoldDB" id="A0AAE0C0B1"/>
<protein>
    <submittedName>
        <fullName evidence="2">Uncharacterized protein</fullName>
    </submittedName>
</protein>
<feature type="compositionally biased region" description="Polar residues" evidence="1">
    <location>
        <begin position="540"/>
        <end position="551"/>
    </location>
</feature>
<comment type="caution">
    <text evidence="2">The sequence shown here is derived from an EMBL/GenBank/DDBJ whole genome shotgun (WGS) entry which is preliminary data.</text>
</comment>
<dbReference type="EMBL" id="LGRX02031003">
    <property type="protein sequence ID" value="KAK3245115.1"/>
    <property type="molecule type" value="Genomic_DNA"/>
</dbReference>
<reference evidence="2 3" key="1">
    <citation type="journal article" date="2015" name="Genome Biol. Evol.">
        <title>Comparative Genomics of a Bacterivorous Green Alga Reveals Evolutionary Causalities and Consequences of Phago-Mixotrophic Mode of Nutrition.</title>
        <authorList>
            <person name="Burns J.A."/>
            <person name="Paasch A."/>
            <person name="Narechania A."/>
            <person name="Kim E."/>
        </authorList>
    </citation>
    <scope>NUCLEOTIDE SEQUENCE [LARGE SCALE GENOMIC DNA]</scope>
    <source>
        <strain evidence="2 3">PLY_AMNH</strain>
    </source>
</reference>
<feature type="compositionally biased region" description="Low complexity" evidence="1">
    <location>
        <begin position="412"/>
        <end position="422"/>
    </location>
</feature>